<dbReference type="PANTHER" id="PTHR28047">
    <property type="entry name" value="PROTEIN DCG1"/>
    <property type="match status" value="1"/>
</dbReference>
<dbReference type="Pfam" id="PF01177">
    <property type="entry name" value="Asp_Glu_race"/>
    <property type="match status" value="1"/>
</dbReference>
<dbReference type="Gene3D" id="3.40.50.12500">
    <property type="match status" value="1"/>
</dbReference>
<protein>
    <submittedName>
        <fullName evidence="2">Asp/Glu/hydantoin racemase</fullName>
    </submittedName>
</protein>
<evidence type="ECO:0000313" key="2">
    <source>
        <dbReference type="EMBL" id="QBM91099.1"/>
    </source>
</evidence>
<dbReference type="Proteomes" id="UP000292447">
    <property type="component" value="Chromosome VII"/>
</dbReference>
<reference evidence="3" key="1">
    <citation type="submission" date="2019-03" db="EMBL/GenBank/DDBJ databases">
        <title>Snf2 controls pulcherriminic acid biosynthesis and connects pigmentation and antifungal activity of the yeast Metschnikowia pulcherrima.</title>
        <authorList>
            <person name="Gore-Lloyd D."/>
            <person name="Sumann I."/>
            <person name="Brachmann A.O."/>
            <person name="Schneeberger K."/>
            <person name="Ortiz-Merino R.A."/>
            <person name="Moreno-Beltran M."/>
            <person name="Schlaefli M."/>
            <person name="Kirner P."/>
            <person name="Santos Kron A."/>
            <person name="Wolfe K.H."/>
            <person name="Piel J."/>
            <person name="Ahrens C.H."/>
            <person name="Henk D."/>
            <person name="Freimoser F.M."/>
        </authorList>
    </citation>
    <scope>NUCLEOTIDE SEQUENCE [LARGE SCALE GENOMIC DNA]</scope>
    <source>
        <strain evidence="3">APC 1.2</strain>
    </source>
</reference>
<comment type="similarity">
    <text evidence="1">Belongs to the HyuE racemase family.</text>
</comment>
<keyword evidence="3" id="KW-1185">Reference proteome</keyword>
<dbReference type="InterPro" id="IPR015942">
    <property type="entry name" value="Asp/Glu/hydantoin_racemase"/>
</dbReference>
<dbReference type="GO" id="GO:0047661">
    <property type="term" value="F:amino-acid racemase activity"/>
    <property type="evidence" value="ECO:0007669"/>
    <property type="project" value="InterPro"/>
</dbReference>
<dbReference type="InterPro" id="IPR052186">
    <property type="entry name" value="Hydantoin_racemase-like"/>
</dbReference>
<name>A0A4P6XV22_9ASCO</name>
<gene>
    <name evidence="2" type="primary">MPUL0G01420</name>
    <name evidence="2" type="ORF">METSCH_G01420</name>
</gene>
<dbReference type="STRING" id="2163413.A0A4P6XV22"/>
<dbReference type="InterPro" id="IPR053714">
    <property type="entry name" value="Iso_Racemase_Enz_sf"/>
</dbReference>
<organism evidence="2 3">
    <name type="scientific">Metschnikowia aff. pulcherrima</name>
    <dbReference type="NCBI Taxonomy" id="2163413"/>
    <lineage>
        <taxon>Eukaryota</taxon>
        <taxon>Fungi</taxon>
        <taxon>Dikarya</taxon>
        <taxon>Ascomycota</taxon>
        <taxon>Saccharomycotina</taxon>
        <taxon>Pichiomycetes</taxon>
        <taxon>Metschnikowiaceae</taxon>
        <taxon>Metschnikowia</taxon>
    </lineage>
</organism>
<dbReference type="AlphaFoldDB" id="A0A4P6XV22"/>
<accession>A0A4P6XV22</accession>
<evidence type="ECO:0000313" key="3">
    <source>
        <dbReference type="Proteomes" id="UP000292447"/>
    </source>
</evidence>
<dbReference type="PANTHER" id="PTHR28047:SF5">
    <property type="entry name" value="PROTEIN DCG1"/>
    <property type="match status" value="1"/>
</dbReference>
<dbReference type="EMBL" id="CP034462">
    <property type="protein sequence ID" value="QBM91099.1"/>
    <property type="molecule type" value="Genomic_DNA"/>
</dbReference>
<proteinExistence type="inferred from homology"/>
<evidence type="ECO:0000256" key="1">
    <source>
        <dbReference type="ARBA" id="ARBA00038414"/>
    </source>
</evidence>
<sequence length="229" mass="25068">MPSILVINPNSSVKVTNNLRNILKAPAGLTLEFYTAPSSSPEEIDGTETLILSEKATLPDLLEKKLHLAHDGYLVCCYSDHPLTRSLAKETKKPVLGIMQATLLYSYANARLNKLFILTSTSGWNTLLDNAITSFAGSGSFPREKFVHTRALDVSVLSLADASEFKKISDRVDLFLQEYKNEKIDCVLLGCAGMAGLDEKLAEIYPDIEFVDSCKAGVAFLLSLMAFAK</sequence>